<keyword evidence="2" id="KW-1185">Reference proteome</keyword>
<dbReference type="InterPro" id="IPR014997">
    <property type="entry name" value="DUF1847"/>
</dbReference>
<gene>
    <name evidence="1" type="ORF">GSUB_09530</name>
</gene>
<dbReference type="Proteomes" id="UP000035036">
    <property type="component" value="Chromosome"/>
</dbReference>
<dbReference type="KEGG" id="gsb:GSUB_09530"/>
<reference evidence="1 2" key="1">
    <citation type="journal article" date="2015" name="Genome Announc.">
        <title>Genomes of Geoalkalibacter ferrihydriticus Z-0531T and Geoalkalibacter subterraneus Red1T, Two Haloalkaliphilic Metal-Reducing Deltaproteobacteria.</title>
        <authorList>
            <person name="Badalamenti J.P."/>
            <person name="Krajmalnik-Brown R."/>
            <person name="Torres C.I."/>
            <person name="Bond D.R."/>
        </authorList>
    </citation>
    <scope>NUCLEOTIDE SEQUENCE [LARGE SCALE GENOMIC DNA]</scope>
    <source>
        <strain evidence="1 2">Red1</strain>
    </source>
</reference>
<dbReference type="EMBL" id="CP010311">
    <property type="protein sequence ID" value="AJF07996.1"/>
    <property type="molecule type" value="Genomic_DNA"/>
</dbReference>
<proteinExistence type="predicted"/>
<name>A0A0B5FWJ9_9BACT</name>
<protein>
    <recommendedName>
        <fullName evidence="3">Metal-binding protein</fullName>
    </recommendedName>
</protein>
<evidence type="ECO:0008006" key="3">
    <source>
        <dbReference type="Google" id="ProtNLM"/>
    </source>
</evidence>
<organism evidence="1 2">
    <name type="scientific">Geoalkalibacter subterraneus</name>
    <dbReference type="NCBI Taxonomy" id="483547"/>
    <lineage>
        <taxon>Bacteria</taxon>
        <taxon>Pseudomonadati</taxon>
        <taxon>Thermodesulfobacteriota</taxon>
        <taxon>Desulfuromonadia</taxon>
        <taxon>Desulfuromonadales</taxon>
        <taxon>Geoalkalibacteraceae</taxon>
        <taxon>Geoalkalibacter</taxon>
    </lineage>
</organism>
<dbReference type="AlphaFoldDB" id="A0A0B5FWJ9"/>
<accession>A0A0B5FWJ9</accession>
<dbReference type="Pfam" id="PF08901">
    <property type="entry name" value="DUF1847"/>
    <property type="match status" value="1"/>
</dbReference>
<evidence type="ECO:0000313" key="2">
    <source>
        <dbReference type="Proteomes" id="UP000035036"/>
    </source>
</evidence>
<dbReference type="STRING" id="483547.GSUB_09530"/>
<sequence>MRENGEKTSLSCNRCSAAWEKNGTTFCWSDPEAKLKAPGYCPSDREATMIEKSFHAYTGNDEDARLARVAAVVEGLCYQSMPGSDAVNARWTRVEDTIALIKLMGWKKIGIATCIGLLEESNRLCDILNAQGLEPFSVCCKAGRIDKLELGLTEENKVRPGTFEPACNPIAQAKMLNQVGTDMNLIVGLCVGHDMLFSKYSEAPASTLVAKDRVTGHNPVAVLYGQSFYYKRLQKQPVMPEARGENVAQR</sequence>
<dbReference type="HOGENOM" id="CLU_091350_0_0_7"/>
<evidence type="ECO:0000313" key="1">
    <source>
        <dbReference type="EMBL" id="AJF07996.1"/>
    </source>
</evidence>